<keyword evidence="2" id="KW-0732">Signal</keyword>
<sequence>MFRWLWLLLSVLPCAAQTTEVYDVIAIEYPPFTTSKTVDGGLAFHILQQAFPDYKFRPHIVPPKRAYHMIQHGQWCLSFYPSGEGVASHKIILSEQNIVIGLIRRQQAKPFKWQTLDELSGSRIAILRSGDSSPFSNKFNQAGLSITYTESVQQSVDLVLRQRVDMAMYDDYNFARLTTAVRGQLQFSETSLLQTPVTLFTNPSCQIPLPKNHQPKPLTPANKLAADAAPRRG</sequence>
<dbReference type="RefSeq" id="WP_377239568.1">
    <property type="nucleotide sequence ID" value="NZ_JBHLXP010000001.1"/>
</dbReference>
<feature type="region of interest" description="Disordered" evidence="1">
    <location>
        <begin position="209"/>
        <end position="233"/>
    </location>
</feature>
<feature type="chain" id="PRO_5045572571" description="Transporter substrate-binding domain-containing protein" evidence="2">
    <location>
        <begin position="16"/>
        <end position="233"/>
    </location>
</feature>
<name>A0ABV6B7P0_9GAMM</name>
<evidence type="ECO:0000313" key="4">
    <source>
        <dbReference type="Proteomes" id="UP001589813"/>
    </source>
</evidence>
<protein>
    <recommendedName>
        <fullName evidence="5">Transporter substrate-binding domain-containing protein</fullName>
    </recommendedName>
</protein>
<evidence type="ECO:0008006" key="5">
    <source>
        <dbReference type="Google" id="ProtNLM"/>
    </source>
</evidence>
<accession>A0ABV6B7P0</accession>
<proteinExistence type="predicted"/>
<evidence type="ECO:0000313" key="3">
    <source>
        <dbReference type="EMBL" id="MFC0046894.1"/>
    </source>
</evidence>
<keyword evidence="4" id="KW-1185">Reference proteome</keyword>
<dbReference type="Proteomes" id="UP001589813">
    <property type="component" value="Unassembled WGS sequence"/>
</dbReference>
<evidence type="ECO:0000256" key="2">
    <source>
        <dbReference type="SAM" id="SignalP"/>
    </source>
</evidence>
<reference evidence="3 4" key="1">
    <citation type="submission" date="2024-09" db="EMBL/GenBank/DDBJ databases">
        <authorList>
            <person name="Sun Q."/>
            <person name="Mori K."/>
        </authorList>
    </citation>
    <scope>NUCLEOTIDE SEQUENCE [LARGE SCALE GENOMIC DNA]</scope>
    <source>
        <strain evidence="3 4">KCTC 23315</strain>
    </source>
</reference>
<gene>
    <name evidence="3" type="ORF">ACFFJP_01160</name>
</gene>
<dbReference type="SUPFAM" id="SSF53850">
    <property type="entry name" value="Periplasmic binding protein-like II"/>
    <property type="match status" value="1"/>
</dbReference>
<dbReference type="EMBL" id="JBHLXP010000001">
    <property type="protein sequence ID" value="MFC0046894.1"/>
    <property type="molecule type" value="Genomic_DNA"/>
</dbReference>
<organism evidence="3 4">
    <name type="scientific">Rheinheimera tilapiae</name>
    <dbReference type="NCBI Taxonomy" id="875043"/>
    <lineage>
        <taxon>Bacteria</taxon>
        <taxon>Pseudomonadati</taxon>
        <taxon>Pseudomonadota</taxon>
        <taxon>Gammaproteobacteria</taxon>
        <taxon>Chromatiales</taxon>
        <taxon>Chromatiaceae</taxon>
        <taxon>Rheinheimera</taxon>
    </lineage>
</organism>
<evidence type="ECO:0000256" key="1">
    <source>
        <dbReference type="SAM" id="MobiDB-lite"/>
    </source>
</evidence>
<comment type="caution">
    <text evidence="3">The sequence shown here is derived from an EMBL/GenBank/DDBJ whole genome shotgun (WGS) entry which is preliminary data.</text>
</comment>
<feature type="signal peptide" evidence="2">
    <location>
        <begin position="1"/>
        <end position="15"/>
    </location>
</feature>